<evidence type="ECO:0000256" key="1">
    <source>
        <dbReference type="SAM" id="MobiDB-lite"/>
    </source>
</evidence>
<keyword evidence="3" id="KW-1185">Reference proteome</keyword>
<dbReference type="EMBL" id="CAWYQH010000108">
    <property type="protein sequence ID" value="CAK8688539.1"/>
    <property type="molecule type" value="Genomic_DNA"/>
</dbReference>
<feature type="compositionally biased region" description="Low complexity" evidence="1">
    <location>
        <begin position="24"/>
        <end position="37"/>
    </location>
</feature>
<comment type="caution">
    <text evidence="2">The sequence shown here is derived from an EMBL/GenBank/DDBJ whole genome shotgun (WGS) entry which is preliminary data.</text>
</comment>
<evidence type="ECO:0000313" key="2">
    <source>
        <dbReference type="EMBL" id="CAK8688539.1"/>
    </source>
</evidence>
<dbReference type="Proteomes" id="UP001642483">
    <property type="component" value="Unassembled WGS sequence"/>
</dbReference>
<name>A0ABP0G9R1_CLALP</name>
<dbReference type="InterPro" id="IPR001611">
    <property type="entry name" value="Leu-rich_rpt"/>
</dbReference>
<gene>
    <name evidence="2" type="ORF">CVLEPA_LOCUS20541</name>
</gene>
<reference evidence="2 3" key="1">
    <citation type="submission" date="2024-02" db="EMBL/GenBank/DDBJ databases">
        <authorList>
            <person name="Daric V."/>
            <person name="Darras S."/>
        </authorList>
    </citation>
    <scope>NUCLEOTIDE SEQUENCE [LARGE SCALE GENOMIC DNA]</scope>
</reference>
<proteinExistence type="predicted"/>
<organism evidence="2 3">
    <name type="scientific">Clavelina lepadiformis</name>
    <name type="common">Light-bulb sea squirt</name>
    <name type="synonym">Ascidia lepadiformis</name>
    <dbReference type="NCBI Taxonomy" id="159417"/>
    <lineage>
        <taxon>Eukaryota</taxon>
        <taxon>Metazoa</taxon>
        <taxon>Chordata</taxon>
        <taxon>Tunicata</taxon>
        <taxon>Ascidiacea</taxon>
        <taxon>Aplousobranchia</taxon>
        <taxon>Clavelinidae</taxon>
        <taxon>Clavelina</taxon>
    </lineage>
</organism>
<protein>
    <submittedName>
        <fullName evidence="2">Uncharacterized protein</fullName>
    </submittedName>
</protein>
<dbReference type="InterPro" id="IPR032675">
    <property type="entry name" value="LRR_dom_sf"/>
</dbReference>
<dbReference type="Pfam" id="PF13516">
    <property type="entry name" value="LRR_6"/>
    <property type="match status" value="2"/>
</dbReference>
<dbReference type="Gene3D" id="3.80.10.10">
    <property type="entry name" value="Ribonuclease Inhibitor"/>
    <property type="match status" value="1"/>
</dbReference>
<feature type="region of interest" description="Disordered" evidence="1">
    <location>
        <begin position="21"/>
        <end position="50"/>
    </location>
</feature>
<sequence length="267" mass="29176">MSMIPASSADVQIAEITSATELIPDSPDSQVQQSSPAPYEPTVRPGEQGALAPMPQRANLADVRATVLQPVHRLFRPFKTTVTMPTLAVPAPPTTSAGDLLLWFQQLDELFQLVPDFSFMKQNPYLGSSHTCFPHGPLVEMKKLNLHDNDLGDDGASHISTCLSKIEKLNIGRCEISASGIKSISDAISKLPEPVKRVNVDLSLYDSSCIKYEPSTTLFDCCLTAFNVTMFDSLIDCRPGSPNFYLYASILSTMGPDVFYFNAVVLK</sequence>
<evidence type="ECO:0000313" key="3">
    <source>
        <dbReference type="Proteomes" id="UP001642483"/>
    </source>
</evidence>
<accession>A0ABP0G9R1</accession>
<dbReference type="SUPFAM" id="SSF52047">
    <property type="entry name" value="RNI-like"/>
    <property type="match status" value="1"/>
</dbReference>